<protein>
    <submittedName>
        <fullName evidence="2">Uncharacterized protein</fullName>
    </submittedName>
</protein>
<name>A0A2S7UVM1_9GAMM</name>
<feature type="transmembrane region" description="Helical" evidence="1">
    <location>
        <begin position="66"/>
        <end position="85"/>
    </location>
</feature>
<sequence length="107" mass="12590">MKKVLIRYCSIYQDWNDDNIEKWNSQRQSGMFKFILIEGVIKWGVTAAFLFISLKLVMNDVGKMEIMRICFIWLVASLVYGYVYWVGTTASYENYVANNKKTHDARV</sequence>
<evidence type="ECO:0000313" key="3">
    <source>
        <dbReference type="Proteomes" id="UP000239007"/>
    </source>
</evidence>
<feature type="transmembrane region" description="Helical" evidence="1">
    <location>
        <begin position="31"/>
        <end position="54"/>
    </location>
</feature>
<dbReference type="Proteomes" id="UP000239007">
    <property type="component" value="Unassembled WGS sequence"/>
</dbReference>
<proteinExistence type="predicted"/>
<reference evidence="2 3" key="1">
    <citation type="submission" date="2016-12" db="EMBL/GenBank/DDBJ databases">
        <title>Diversity of luminous bacteria.</title>
        <authorList>
            <person name="Yoshizawa S."/>
            <person name="Kogure K."/>
        </authorList>
    </citation>
    <scope>NUCLEOTIDE SEQUENCE [LARGE SCALE GENOMIC DNA]</scope>
    <source>
        <strain evidence="2 3">SA4-48</strain>
    </source>
</reference>
<keyword evidence="1" id="KW-1133">Transmembrane helix</keyword>
<evidence type="ECO:0000313" key="2">
    <source>
        <dbReference type="EMBL" id="PQJ53310.1"/>
    </source>
</evidence>
<dbReference type="AlphaFoldDB" id="A0A2S7UVM1"/>
<keyword evidence="3" id="KW-1185">Reference proteome</keyword>
<keyword evidence="1" id="KW-0472">Membrane</keyword>
<accession>A0A2S7UVM1</accession>
<dbReference type="EMBL" id="MSCH01000003">
    <property type="protein sequence ID" value="PQJ53310.1"/>
    <property type="molecule type" value="Genomic_DNA"/>
</dbReference>
<keyword evidence="1" id="KW-0812">Transmembrane</keyword>
<dbReference type="OrthoDB" id="6402491at2"/>
<evidence type="ECO:0000256" key="1">
    <source>
        <dbReference type="SAM" id="Phobius"/>
    </source>
</evidence>
<gene>
    <name evidence="2" type="ORF">BTO11_06275</name>
</gene>
<comment type="caution">
    <text evidence="2">The sequence shown here is derived from an EMBL/GenBank/DDBJ whole genome shotgun (WGS) entry which is preliminary data.</text>
</comment>
<dbReference type="RefSeq" id="WP_105051791.1">
    <property type="nucleotide sequence ID" value="NZ_BMYG01000003.1"/>
</dbReference>
<organism evidence="2 3">
    <name type="scientific">Psychrosphaera saromensis</name>
    <dbReference type="NCBI Taxonomy" id="716813"/>
    <lineage>
        <taxon>Bacteria</taxon>
        <taxon>Pseudomonadati</taxon>
        <taxon>Pseudomonadota</taxon>
        <taxon>Gammaproteobacteria</taxon>
        <taxon>Alteromonadales</taxon>
        <taxon>Pseudoalteromonadaceae</taxon>
        <taxon>Psychrosphaera</taxon>
    </lineage>
</organism>